<keyword evidence="4" id="KW-1185">Reference proteome</keyword>
<dbReference type="EnsemblPlants" id="KQK14997">
    <property type="protein sequence ID" value="KQK14997"/>
    <property type="gene ID" value="BRADI_1g20045v3"/>
</dbReference>
<evidence type="ECO:0000259" key="1">
    <source>
        <dbReference type="Pfam" id="PF03478"/>
    </source>
</evidence>
<dbReference type="PANTHER" id="PTHR33110">
    <property type="entry name" value="F-BOX/KELCH-REPEAT PROTEIN-RELATED"/>
    <property type="match status" value="1"/>
</dbReference>
<dbReference type="OrthoDB" id="691951at2759"/>
<dbReference type="Proteomes" id="UP000008810">
    <property type="component" value="Chromosome 1"/>
</dbReference>
<dbReference type="Pfam" id="PF03478">
    <property type="entry name" value="Beta-prop_KIB1-4"/>
    <property type="match status" value="1"/>
</dbReference>
<reference evidence="3" key="3">
    <citation type="submission" date="2018-08" db="UniProtKB">
        <authorList>
            <consortium name="EnsemblPlants"/>
        </authorList>
    </citation>
    <scope>IDENTIFICATION</scope>
    <source>
        <strain evidence="3">cv. Bd21</strain>
    </source>
</reference>
<name>A0A0Q3GWY2_BRADI</name>
<reference evidence="2" key="2">
    <citation type="submission" date="2017-06" db="EMBL/GenBank/DDBJ databases">
        <title>WGS assembly of Brachypodium distachyon.</title>
        <authorList>
            <consortium name="The International Brachypodium Initiative"/>
            <person name="Lucas S."/>
            <person name="Harmon-Smith M."/>
            <person name="Lail K."/>
            <person name="Tice H."/>
            <person name="Grimwood J."/>
            <person name="Bruce D."/>
            <person name="Barry K."/>
            <person name="Shu S."/>
            <person name="Lindquist E."/>
            <person name="Wang M."/>
            <person name="Pitluck S."/>
            <person name="Vogel J.P."/>
            <person name="Garvin D.F."/>
            <person name="Mockler T.C."/>
            <person name="Schmutz J."/>
            <person name="Rokhsar D."/>
            <person name="Bevan M.W."/>
        </authorList>
    </citation>
    <scope>NUCLEOTIDE SEQUENCE</scope>
    <source>
        <strain evidence="2">Bd21</strain>
    </source>
</reference>
<accession>A0A0Q3GWY2</accession>
<evidence type="ECO:0000313" key="2">
    <source>
        <dbReference type="EMBL" id="KQK14997.2"/>
    </source>
</evidence>
<dbReference type="InParanoid" id="A0A0Q3GWY2"/>
<feature type="domain" description="KIB1-4 beta-propeller" evidence="1">
    <location>
        <begin position="63"/>
        <end position="344"/>
    </location>
</feature>
<dbReference type="InterPro" id="IPR005174">
    <property type="entry name" value="KIB1-4_b-propeller"/>
</dbReference>
<gene>
    <name evidence="2" type="ORF">BRADI_1g20045v3</name>
</gene>
<protein>
    <recommendedName>
        <fullName evidence="1">KIB1-4 beta-propeller domain-containing protein</fullName>
    </recommendedName>
</protein>
<organism evidence="2">
    <name type="scientific">Brachypodium distachyon</name>
    <name type="common">Purple false brome</name>
    <name type="synonym">Trachynia distachya</name>
    <dbReference type="NCBI Taxonomy" id="15368"/>
    <lineage>
        <taxon>Eukaryota</taxon>
        <taxon>Viridiplantae</taxon>
        <taxon>Streptophyta</taxon>
        <taxon>Embryophyta</taxon>
        <taxon>Tracheophyta</taxon>
        <taxon>Spermatophyta</taxon>
        <taxon>Magnoliopsida</taxon>
        <taxon>Liliopsida</taxon>
        <taxon>Poales</taxon>
        <taxon>Poaceae</taxon>
        <taxon>BOP clade</taxon>
        <taxon>Pooideae</taxon>
        <taxon>Stipodae</taxon>
        <taxon>Brachypodieae</taxon>
        <taxon>Brachypodium</taxon>
    </lineage>
</organism>
<reference evidence="2 3" key="1">
    <citation type="journal article" date="2010" name="Nature">
        <title>Genome sequencing and analysis of the model grass Brachypodium distachyon.</title>
        <authorList>
            <consortium name="International Brachypodium Initiative"/>
        </authorList>
    </citation>
    <scope>NUCLEOTIDE SEQUENCE [LARGE SCALE GENOMIC DNA]</scope>
    <source>
        <strain evidence="2 3">Bd21</strain>
    </source>
</reference>
<dbReference type="EMBL" id="CM000880">
    <property type="protein sequence ID" value="KQK14997.2"/>
    <property type="molecule type" value="Genomic_DNA"/>
</dbReference>
<evidence type="ECO:0000313" key="4">
    <source>
        <dbReference type="Proteomes" id="UP000008810"/>
    </source>
</evidence>
<proteinExistence type="predicted"/>
<sequence length="395" mass="45415">MDIISTEYLAAYSKLMFRAIATNRQLPFELPCLLMPDLATWKDYDNQDEWVVNVVPLDMPPFRANMPFLHDKFWVGGKGDWLATINKAGHCSLVNIYTRRVIDLPSMETAKIHRRGPSDMCEMFQMGWTQLKLQKIVVCQVPTEAGAYSDYKLIALFDHTVAYLRGNEHGWRSLRNSFVGVPRNSDAIEHNGIIFVVEADDGSILCWDRANNGDICLPFKIPPPLEEQRPGLWFLARSANEQQLMIIRTYGSPIGGEVNIPYLCRTVCEYAGFGCHIFRRDTSSIRPGISTWSRVHTLSTHSLFIGINYPMNLHIREPQDPDNNVFPFMRRNCVYTSYHEFRVDRHSPEIRRFSMQQEEGQLAPGISLPGPGWFTRKAAMWFKPSLDNIQTWAHI</sequence>
<dbReference type="Gramene" id="KQK14997">
    <property type="protein sequence ID" value="KQK14997"/>
    <property type="gene ID" value="BRADI_1g20045v3"/>
</dbReference>
<dbReference type="AlphaFoldDB" id="A0A0Q3GWY2"/>
<evidence type="ECO:0000313" key="3">
    <source>
        <dbReference type="EnsemblPlants" id="KQK14997"/>
    </source>
</evidence>
<dbReference type="PANTHER" id="PTHR33110:SF71">
    <property type="entry name" value="F-BOX_KELCH-REPEAT PROTEIN"/>
    <property type="match status" value="1"/>
</dbReference>